<dbReference type="RefSeq" id="XP_066713550.1">
    <property type="nucleotide sequence ID" value="XM_066859961.1"/>
</dbReference>
<dbReference type="EMBL" id="JAQQWL010000009">
    <property type="protein sequence ID" value="KAK8058104.1"/>
    <property type="molecule type" value="Genomic_DNA"/>
</dbReference>
<keyword evidence="1" id="KW-0732">Signal</keyword>
<evidence type="ECO:0000256" key="1">
    <source>
        <dbReference type="SAM" id="SignalP"/>
    </source>
</evidence>
<evidence type="ECO:0008006" key="4">
    <source>
        <dbReference type="Google" id="ProtNLM"/>
    </source>
</evidence>
<keyword evidence="3" id="KW-1185">Reference proteome</keyword>
<proteinExistence type="predicted"/>
<dbReference type="Proteomes" id="UP001480595">
    <property type="component" value="Unassembled WGS sequence"/>
</dbReference>
<dbReference type="PANTHER" id="PTHR35605:SF1">
    <property type="entry name" value="ECP2 EFFECTOR PROTEIN DOMAIN-CONTAINING PROTEIN-RELATED"/>
    <property type="match status" value="1"/>
</dbReference>
<comment type="caution">
    <text evidence="2">The sequence shown here is derived from an EMBL/GenBank/DDBJ whole genome shotgun (WGS) entry which is preliminary data.</text>
</comment>
<feature type="chain" id="PRO_5046262519" description="Secreted protein" evidence="1">
    <location>
        <begin position="18"/>
        <end position="164"/>
    </location>
</feature>
<feature type="signal peptide" evidence="1">
    <location>
        <begin position="1"/>
        <end position="17"/>
    </location>
</feature>
<protein>
    <recommendedName>
        <fullName evidence="4">Secreted protein</fullName>
    </recommendedName>
</protein>
<dbReference type="GeneID" id="92093024"/>
<reference evidence="2 3" key="1">
    <citation type="submission" date="2023-01" db="EMBL/GenBank/DDBJ databases">
        <title>Analysis of 21 Apiospora genomes using comparative genomics revels a genus with tremendous synthesis potential of carbohydrate active enzymes and secondary metabolites.</title>
        <authorList>
            <person name="Sorensen T."/>
        </authorList>
    </citation>
    <scope>NUCLEOTIDE SEQUENCE [LARGE SCALE GENOMIC DNA]</scope>
    <source>
        <strain evidence="2 3">CBS 135458</strain>
    </source>
</reference>
<dbReference type="PANTHER" id="PTHR35605">
    <property type="entry name" value="ECP2 EFFECTOR PROTEIN DOMAIN-CONTAINING PROTEIN-RELATED"/>
    <property type="match status" value="1"/>
</dbReference>
<organism evidence="2 3">
    <name type="scientific">Apiospora phragmitis</name>
    <dbReference type="NCBI Taxonomy" id="2905665"/>
    <lineage>
        <taxon>Eukaryota</taxon>
        <taxon>Fungi</taxon>
        <taxon>Dikarya</taxon>
        <taxon>Ascomycota</taxon>
        <taxon>Pezizomycotina</taxon>
        <taxon>Sordariomycetes</taxon>
        <taxon>Xylariomycetidae</taxon>
        <taxon>Amphisphaeriales</taxon>
        <taxon>Apiosporaceae</taxon>
        <taxon>Apiospora</taxon>
    </lineage>
</organism>
<accession>A0ABR1UGS9</accession>
<sequence length="164" mass="17771">MKLFTVVVIGLSTLVAARSIVFQPEITGVPTINGHKIISNSSLPDGIAIHDHGSAICPEEYDSPALPQYIRDGIDYLHRKSDCTAGVRPGLIFCQRVSCSYNSGIYVCNEGDQFPVSPPCGIVADYAQLIKDRCDKTTMGQHITQGQVFDTYGGYYVSVGYGDC</sequence>
<gene>
    <name evidence="2" type="ORF">PG994_008552</name>
</gene>
<evidence type="ECO:0000313" key="2">
    <source>
        <dbReference type="EMBL" id="KAK8058104.1"/>
    </source>
</evidence>
<evidence type="ECO:0000313" key="3">
    <source>
        <dbReference type="Proteomes" id="UP001480595"/>
    </source>
</evidence>
<name>A0ABR1UGS9_9PEZI</name>